<accession>A0AAV4T791</accession>
<evidence type="ECO:0000256" key="1">
    <source>
        <dbReference type="SAM" id="MobiDB-lite"/>
    </source>
</evidence>
<protein>
    <submittedName>
        <fullName evidence="2">Uncharacterized protein</fullName>
    </submittedName>
</protein>
<dbReference type="Proteomes" id="UP001054837">
    <property type="component" value="Unassembled WGS sequence"/>
</dbReference>
<name>A0AAV4T791_9ARAC</name>
<reference evidence="2 3" key="1">
    <citation type="submission" date="2021-06" db="EMBL/GenBank/DDBJ databases">
        <title>Caerostris darwini draft genome.</title>
        <authorList>
            <person name="Kono N."/>
            <person name="Arakawa K."/>
        </authorList>
    </citation>
    <scope>NUCLEOTIDE SEQUENCE [LARGE SCALE GENOMIC DNA]</scope>
</reference>
<dbReference type="AlphaFoldDB" id="A0AAV4T791"/>
<gene>
    <name evidence="2" type="ORF">CDAR_472771</name>
</gene>
<keyword evidence="3" id="KW-1185">Reference proteome</keyword>
<comment type="caution">
    <text evidence="2">The sequence shown here is derived from an EMBL/GenBank/DDBJ whole genome shotgun (WGS) entry which is preliminary data.</text>
</comment>
<evidence type="ECO:0000313" key="2">
    <source>
        <dbReference type="EMBL" id="GIY40787.1"/>
    </source>
</evidence>
<dbReference type="EMBL" id="BPLQ01008994">
    <property type="protein sequence ID" value="GIY40787.1"/>
    <property type="molecule type" value="Genomic_DNA"/>
</dbReference>
<feature type="region of interest" description="Disordered" evidence="1">
    <location>
        <begin position="29"/>
        <end position="50"/>
    </location>
</feature>
<proteinExistence type="predicted"/>
<evidence type="ECO:0000313" key="3">
    <source>
        <dbReference type="Proteomes" id="UP001054837"/>
    </source>
</evidence>
<sequence length="115" mass="12944">MTEVFKKDGNSELEKLNVKHPELAVSDSEEIWKPSRKKKKTSQGLVTTSQQEKVAIRTHHLLRETSERVIIPDPDPCLPIQKEATDIITMTADLSRAEPLCTVPVVGQVSYFCNN</sequence>
<organism evidence="2 3">
    <name type="scientific">Caerostris darwini</name>
    <dbReference type="NCBI Taxonomy" id="1538125"/>
    <lineage>
        <taxon>Eukaryota</taxon>
        <taxon>Metazoa</taxon>
        <taxon>Ecdysozoa</taxon>
        <taxon>Arthropoda</taxon>
        <taxon>Chelicerata</taxon>
        <taxon>Arachnida</taxon>
        <taxon>Araneae</taxon>
        <taxon>Araneomorphae</taxon>
        <taxon>Entelegynae</taxon>
        <taxon>Araneoidea</taxon>
        <taxon>Araneidae</taxon>
        <taxon>Caerostris</taxon>
    </lineage>
</organism>